<feature type="transmembrane region" description="Helical" evidence="8">
    <location>
        <begin position="852"/>
        <end position="874"/>
    </location>
</feature>
<feature type="domain" description="ABC3 transporter permease C-terminal" evidence="9">
    <location>
        <begin position="803"/>
        <end position="906"/>
    </location>
</feature>
<evidence type="ECO:0000313" key="11">
    <source>
        <dbReference type="Proteomes" id="UP001595851"/>
    </source>
</evidence>
<dbReference type="RefSeq" id="WP_379526232.1">
    <property type="nucleotide sequence ID" value="NZ_JBHSBI010000001.1"/>
</dbReference>
<sequence length="920" mass="96552">MIRLAAAQLRHRAGRALVLLLGILVAATGFSVLTGTARTQQLEIVGTVRDNYRAQYDLLVRPKGSVTAIERETGMVRSNYLSGIHGGITLDQLATIKKLDGIEVAAPISMIGYFTGSGTVQVPVTDALGEGERTLLRVERTRVADRGLTKIPLSPHYQYLTHRPLTFTFEEGDKLDLTTENLGSGKEVKLGRSLTWPRPRTDDPFDRGPTTDAWSTRSGKGEGMALPWGKGAPRKGQAMVEVSQEFPLLLAAIDPEAEARLAGLDKAVVLGDYLGGKAALTKWDVPLLATSRPMMDQSEELVVSRLPAEAAKMVADGAPAAELRSYLDSHKGTEVKKVSLEPDQFFEDLLDTWTNQGKQLDRNVFSPLTRYWTAGPVDYRRDAVGRLTPERVTNPDKIWQQPSKWSEGAPIGSADAQFRPLTMRPLATGMNGEDGLGGPLMMKLMGRFDATELPGFTELSKVPMETYNPPSVTAADARTGGLLGGEKLLPTDNVAGYLQAPPLLLTDLGGMAKIAGRDKKGPLTQAPLSVVRIRVAGVTGPDPVSRERISEVARQIVAATGLEVDITMGASPSPVTVDLPAGSYGRPALALREDWVNKGVAYRILDAADRKSVVLFVLILAVCGLFVLNAASAVVRTRRAELGVLSCLGWSRPKVFGAVLWEVGAVGLVAGLLSAALAVPLSSWFGLQVSLPRALLAVPAALVLALAAGAVPAWRASIVPPVAAVRASVRAPRRAGSPRGVTGLALAGLTRVPGRTLLGAATLMVCVFALTVLLAVTYGFSGRVVGSLLGDAIVVQARAADYAAIAVMFALGALAVADVLYLGVRERDAELATLRATGWPGRAVTRLVLSEGVVIGLLGGLAGAAAGIAAAVALAGELPVVVITGALAAAGAAVLLAVLASAVPAAVAGRLRPASVLARE</sequence>
<feature type="transmembrane region" description="Helical" evidence="8">
    <location>
        <begin position="655"/>
        <end position="679"/>
    </location>
</feature>
<evidence type="ECO:0000313" key="10">
    <source>
        <dbReference type="EMBL" id="MFC4006071.1"/>
    </source>
</evidence>
<feature type="transmembrane region" description="Helical" evidence="8">
    <location>
        <begin position="691"/>
        <end position="711"/>
    </location>
</feature>
<comment type="caution">
    <text evidence="10">The sequence shown here is derived from an EMBL/GenBank/DDBJ whole genome shotgun (WGS) entry which is preliminary data.</text>
</comment>
<dbReference type="EMBL" id="JBHSBI010000001">
    <property type="protein sequence ID" value="MFC4006071.1"/>
    <property type="molecule type" value="Genomic_DNA"/>
</dbReference>
<keyword evidence="4 8" id="KW-1133">Transmembrane helix</keyword>
<feature type="region of interest" description="Disordered" evidence="7">
    <location>
        <begin position="194"/>
        <end position="232"/>
    </location>
</feature>
<dbReference type="Proteomes" id="UP001595851">
    <property type="component" value="Unassembled WGS sequence"/>
</dbReference>
<feature type="transmembrane region" description="Helical" evidence="8">
    <location>
        <begin position="800"/>
        <end position="824"/>
    </location>
</feature>
<feature type="transmembrane region" description="Helical" evidence="8">
    <location>
        <begin position="757"/>
        <end position="780"/>
    </location>
</feature>
<evidence type="ECO:0000256" key="5">
    <source>
        <dbReference type="ARBA" id="ARBA00023136"/>
    </source>
</evidence>
<dbReference type="PANTHER" id="PTHR30572:SF4">
    <property type="entry name" value="ABC TRANSPORTER PERMEASE YTRF"/>
    <property type="match status" value="1"/>
</dbReference>
<organism evidence="10 11">
    <name type="scientific">Nonomuraea purpurea</name>
    <dbReference type="NCBI Taxonomy" id="1849276"/>
    <lineage>
        <taxon>Bacteria</taxon>
        <taxon>Bacillati</taxon>
        <taxon>Actinomycetota</taxon>
        <taxon>Actinomycetes</taxon>
        <taxon>Streptosporangiales</taxon>
        <taxon>Streptosporangiaceae</taxon>
        <taxon>Nonomuraea</taxon>
    </lineage>
</organism>
<protein>
    <submittedName>
        <fullName evidence="10">FtsX-like permease family protein</fullName>
    </submittedName>
</protein>
<evidence type="ECO:0000256" key="2">
    <source>
        <dbReference type="ARBA" id="ARBA00022475"/>
    </source>
</evidence>
<dbReference type="PANTHER" id="PTHR30572">
    <property type="entry name" value="MEMBRANE COMPONENT OF TRANSPORTER-RELATED"/>
    <property type="match status" value="1"/>
</dbReference>
<name>A0ABV8G0L2_9ACTN</name>
<evidence type="ECO:0000256" key="4">
    <source>
        <dbReference type="ARBA" id="ARBA00022989"/>
    </source>
</evidence>
<comment type="subcellular location">
    <subcellularLocation>
        <location evidence="1">Cell membrane</location>
        <topology evidence="1">Multi-pass membrane protein</topology>
    </subcellularLocation>
</comment>
<keyword evidence="5 8" id="KW-0472">Membrane</keyword>
<evidence type="ECO:0000256" key="1">
    <source>
        <dbReference type="ARBA" id="ARBA00004651"/>
    </source>
</evidence>
<proteinExistence type="inferred from homology"/>
<comment type="similarity">
    <text evidence="6">Belongs to the ABC-4 integral membrane protein family.</text>
</comment>
<evidence type="ECO:0000256" key="8">
    <source>
        <dbReference type="SAM" id="Phobius"/>
    </source>
</evidence>
<evidence type="ECO:0000256" key="6">
    <source>
        <dbReference type="ARBA" id="ARBA00038076"/>
    </source>
</evidence>
<feature type="transmembrane region" description="Helical" evidence="8">
    <location>
        <begin position="880"/>
        <end position="903"/>
    </location>
</feature>
<dbReference type="Pfam" id="PF02687">
    <property type="entry name" value="FtsX"/>
    <property type="match status" value="2"/>
</dbReference>
<evidence type="ECO:0000256" key="3">
    <source>
        <dbReference type="ARBA" id="ARBA00022692"/>
    </source>
</evidence>
<gene>
    <name evidence="10" type="ORF">ACFOY2_02475</name>
</gene>
<feature type="transmembrane region" description="Helical" evidence="8">
    <location>
        <begin position="613"/>
        <end position="635"/>
    </location>
</feature>
<feature type="domain" description="ABC3 transporter permease C-terminal" evidence="9">
    <location>
        <begin position="614"/>
        <end position="719"/>
    </location>
</feature>
<accession>A0ABV8G0L2</accession>
<keyword evidence="2" id="KW-1003">Cell membrane</keyword>
<reference evidence="11" key="1">
    <citation type="journal article" date="2019" name="Int. J. Syst. Evol. Microbiol.">
        <title>The Global Catalogue of Microorganisms (GCM) 10K type strain sequencing project: providing services to taxonomists for standard genome sequencing and annotation.</title>
        <authorList>
            <consortium name="The Broad Institute Genomics Platform"/>
            <consortium name="The Broad Institute Genome Sequencing Center for Infectious Disease"/>
            <person name="Wu L."/>
            <person name="Ma J."/>
        </authorList>
    </citation>
    <scope>NUCLEOTIDE SEQUENCE [LARGE SCALE GENOMIC DNA]</scope>
    <source>
        <strain evidence="11">TBRC 1276</strain>
    </source>
</reference>
<keyword evidence="3 8" id="KW-0812">Transmembrane</keyword>
<evidence type="ECO:0000256" key="7">
    <source>
        <dbReference type="SAM" id="MobiDB-lite"/>
    </source>
</evidence>
<dbReference type="InterPro" id="IPR003838">
    <property type="entry name" value="ABC3_permease_C"/>
</dbReference>
<keyword evidence="11" id="KW-1185">Reference proteome</keyword>
<evidence type="ECO:0000259" key="9">
    <source>
        <dbReference type="Pfam" id="PF02687"/>
    </source>
</evidence>
<dbReference type="InterPro" id="IPR050250">
    <property type="entry name" value="Macrolide_Exporter_MacB"/>
</dbReference>